<reference evidence="2" key="1">
    <citation type="journal article" date="2020" name="Stud. Mycol.">
        <title>101 Dothideomycetes genomes: a test case for predicting lifestyles and emergence of pathogens.</title>
        <authorList>
            <person name="Haridas S."/>
            <person name="Albert R."/>
            <person name="Binder M."/>
            <person name="Bloem J."/>
            <person name="Labutti K."/>
            <person name="Salamov A."/>
            <person name="Andreopoulos B."/>
            <person name="Baker S."/>
            <person name="Barry K."/>
            <person name="Bills G."/>
            <person name="Bluhm B."/>
            <person name="Cannon C."/>
            <person name="Castanera R."/>
            <person name="Culley D."/>
            <person name="Daum C."/>
            <person name="Ezra D."/>
            <person name="Gonzalez J."/>
            <person name="Henrissat B."/>
            <person name="Kuo A."/>
            <person name="Liang C."/>
            <person name="Lipzen A."/>
            <person name="Lutzoni F."/>
            <person name="Magnuson J."/>
            <person name="Mondo S."/>
            <person name="Nolan M."/>
            <person name="Ohm R."/>
            <person name="Pangilinan J."/>
            <person name="Park H.-J."/>
            <person name="Ramirez L."/>
            <person name="Alfaro M."/>
            <person name="Sun H."/>
            <person name="Tritt A."/>
            <person name="Yoshinaga Y."/>
            <person name="Zwiers L.-H."/>
            <person name="Turgeon B."/>
            <person name="Goodwin S."/>
            <person name="Spatafora J."/>
            <person name="Crous P."/>
            <person name="Grigoriev I."/>
        </authorList>
    </citation>
    <scope>NUCLEOTIDE SEQUENCE</scope>
    <source>
        <strain evidence="2">CBS 627.86</strain>
    </source>
</reference>
<dbReference type="SUPFAM" id="SSF51735">
    <property type="entry name" value="NAD(P)-binding Rossmann-fold domains"/>
    <property type="match status" value="1"/>
</dbReference>
<dbReference type="InterPro" id="IPR036291">
    <property type="entry name" value="NAD(P)-bd_dom_sf"/>
</dbReference>
<dbReference type="InterPro" id="IPR002347">
    <property type="entry name" value="SDR_fam"/>
</dbReference>
<evidence type="ECO:0000256" key="1">
    <source>
        <dbReference type="ARBA" id="ARBA00023002"/>
    </source>
</evidence>
<name>A0A6A5ZJ34_9PLEO</name>
<evidence type="ECO:0000313" key="3">
    <source>
        <dbReference type="Proteomes" id="UP000799770"/>
    </source>
</evidence>
<dbReference type="PANTHER" id="PTHR47534:SF3">
    <property type="entry name" value="ALCOHOL DEHYDROGENASE-LIKE C-TERMINAL DOMAIN-CONTAINING PROTEIN"/>
    <property type="match status" value="1"/>
</dbReference>
<organism evidence="2 3">
    <name type="scientific">Lophiotrema nucula</name>
    <dbReference type="NCBI Taxonomy" id="690887"/>
    <lineage>
        <taxon>Eukaryota</taxon>
        <taxon>Fungi</taxon>
        <taxon>Dikarya</taxon>
        <taxon>Ascomycota</taxon>
        <taxon>Pezizomycotina</taxon>
        <taxon>Dothideomycetes</taxon>
        <taxon>Pleosporomycetidae</taxon>
        <taxon>Pleosporales</taxon>
        <taxon>Lophiotremataceae</taxon>
        <taxon>Lophiotrema</taxon>
    </lineage>
</organism>
<gene>
    <name evidence="2" type="ORF">BDV96DRAFT_643295</name>
</gene>
<evidence type="ECO:0000313" key="2">
    <source>
        <dbReference type="EMBL" id="KAF2119146.1"/>
    </source>
</evidence>
<protein>
    <recommendedName>
        <fullName evidence="4">NAD(P)-binding protein</fullName>
    </recommendedName>
</protein>
<dbReference type="OrthoDB" id="2898509at2759"/>
<dbReference type="Proteomes" id="UP000799770">
    <property type="component" value="Unassembled WGS sequence"/>
</dbReference>
<dbReference type="InterPro" id="IPR052228">
    <property type="entry name" value="Sec_Metab_Biosynth_Oxidored"/>
</dbReference>
<dbReference type="GO" id="GO:0016491">
    <property type="term" value="F:oxidoreductase activity"/>
    <property type="evidence" value="ECO:0007669"/>
    <property type="project" value="UniProtKB-KW"/>
</dbReference>
<keyword evidence="1" id="KW-0560">Oxidoreductase</keyword>
<dbReference type="Gene3D" id="3.40.50.720">
    <property type="entry name" value="NAD(P)-binding Rossmann-like Domain"/>
    <property type="match status" value="1"/>
</dbReference>
<proteinExistence type="predicted"/>
<dbReference type="Pfam" id="PF00106">
    <property type="entry name" value="adh_short"/>
    <property type="match status" value="1"/>
</dbReference>
<keyword evidence="3" id="KW-1185">Reference proteome</keyword>
<sequence>MQDDYAEIQKANKSFFSTKAPKGLTAVFVGATNGIGLGALRAFAKHTQGASPTIYIVGRSQKGLETLSSTISTLNPSATVKPVQANDLTRVKDAQTAAEQIASSADKIDLLIMSPGYLALHYTENGEGLDKVQAIRFYSRMRFVVTLAPLLRKAESPRVVTVLGAGTEGKLFPEDWTLKDHYSLPAAAGSAGSMVTLYLEELAKQPGNEKISFIHSFPGIVGGTGIKIEGLPSWAQVVVDWIALPAMNLFGATVDEAGERVLYIATSEQFPSKSQGEGEAGSNGQKGTGVYIVHSDSSAIPGNKVLTAHRENGMGEKVWEHTSEVFGRI</sequence>
<dbReference type="AlphaFoldDB" id="A0A6A5ZJ34"/>
<dbReference type="EMBL" id="ML977316">
    <property type="protein sequence ID" value="KAF2119146.1"/>
    <property type="molecule type" value="Genomic_DNA"/>
</dbReference>
<evidence type="ECO:0008006" key="4">
    <source>
        <dbReference type="Google" id="ProtNLM"/>
    </source>
</evidence>
<accession>A0A6A5ZJ34</accession>
<dbReference type="PANTHER" id="PTHR47534">
    <property type="entry name" value="YALI0E05731P"/>
    <property type="match status" value="1"/>
</dbReference>